<evidence type="ECO:0000256" key="2">
    <source>
        <dbReference type="ARBA" id="ARBA00022618"/>
    </source>
</evidence>
<evidence type="ECO:0000256" key="4">
    <source>
        <dbReference type="ARBA" id="ARBA00023306"/>
    </source>
</evidence>
<keyword evidence="4" id="KW-0131">Cell cycle</keyword>
<dbReference type="Gene3D" id="1.10.10.10">
    <property type="entry name" value="Winged helix-like DNA-binding domain superfamily/Winged helix DNA-binding domain"/>
    <property type="match status" value="2"/>
</dbReference>
<keyword evidence="2" id="KW-0132">Cell division</keyword>
<dbReference type="InterPro" id="IPR036390">
    <property type="entry name" value="WH_DNA-bd_sf"/>
</dbReference>
<evidence type="ECO:0000256" key="1">
    <source>
        <dbReference type="ARBA" id="ARBA00022490"/>
    </source>
</evidence>
<sequence length="177" mass="20013">MLAAKVESILFVLNKPIEIKKIAQLCACGKDEIEVVLETLKNKYNNEESGINVLTTDQEAQFVSSPKNSKLTETLVKEEIEGELTHPQLEALTVVAYRGPITKLDLERIRGVNCSLILRNLMIKGLVEAENDKVTENARYRITPSFMRHLGIMEVKELPNYKELSQAESLEDILEDK</sequence>
<evidence type="ECO:0000256" key="3">
    <source>
        <dbReference type="ARBA" id="ARBA00022829"/>
    </source>
</evidence>
<dbReference type="SUPFAM" id="SSF46785">
    <property type="entry name" value="Winged helix' DNA-binding domain"/>
    <property type="match status" value="2"/>
</dbReference>
<dbReference type="InterPro" id="IPR005234">
    <property type="entry name" value="ScpB_csome_segregation"/>
</dbReference>
<dbReference type="EMBL" id="LCCW01000039">
    <property type="protein sequence ID" value="KKS40597.1"/>
    <property type="molecule type" value="Genomic_DNA"/>
</dbReference>
<dbReference type="AlphaFoldDB" id="A0A0G0YVF9"/>
<comment type="caution">
    <text evidence="5">The sequence shown here is derived from an EMBL/GenBank/DDBJ whole genome shotgun (WGS) entry which is preliminary data.</text>
</comment>
<organism evidence="5 6">
    <name type="scientific">Candidatus Kuenenbacteria bacterium GW2011_GWA2_42_15</name>
    <dbReference type="NCBI Taxonomy" id="1618677"/>
    <lineage>
        <taxon>Bacteria</taxon>
        <taxon>Candidatus Kueneniibacteriota</taxon>
    </lineage>
</organism>
<gene>
    <name evidence="5" type="ORF">UV02_C0039G0012</name>
</gene>
<keyword evidence="1" id="KW-0963">Cytoplasm</keyword>
<accession>A0A0G0YVF9</accession>
<evidence type="ECO:0000313" key="5">
    <source>
        <dbReference type="EMBL" id="KKS40597.1"/>
    </source>
</evidence>
<dbReference type="GO" id="GO:0051301">
    <property type="term" value="P:cell division"/>
    <property type="evidence" value="ECO:0007669"/>
    <property type="project" value="UniProtKB-KW"/>
</dbReference>
<name>A0A0G0YVF9_9BACT</name>
<protein>
    <submittedName>
        <fullName evidence="5">Segregation and condensation protein B</fullName>
    </submittedName>
</protein>
<proteinExistence type="predicted"/>
<dbReference type="GO" id="GO:0051304">
    <property type="term" value="P:chromosome separation"/>
    <property type="evidence" value="ECO:0007669"/>
    <property type="project" value="InterPro"/>
</dbReference>
<keyword evidence="3" id="KW-0159">Chromosome partition</keyword>
<evidence type="ECO:0000313" key="6">
    <source>
        <dbReference type="Proteomes" id="UP000034516"/>
    </source>
</evidence>
<reference evidence="5 6" key="1">
    <citation type="journal article" date="2015" name="Nature">
        <title>rRNA introns, odd ribosomes, and small enigmatic genomes across a large radiation of phyla.</title>
        <authorList>
            <person name="Brown C.T."/>
            <person name="Hug L.A."/>
            <person name="Thomas B.C."/>
            <person name="Sharon I."/>
            <person name="Castelle C.J."/>
            <person name="Singh A."/>
            <person name="Wilkins M.J."/>
            <person name="Williams K.H."/>
            <person name="Banfield J.F."/>
        </authorList>
    </citation>
    <scope>NUCLEOTIDE SEQUENCE [LARGE SCALE GENOMIC DNA]</scope>
</reference>
<dbReference type="PANTHER" id="PTHR34298">
    <property type="entry name" value="SEGREGATION AND CONDENSATION PROTEIN B"/>
    <property type="match status" value="1"/>
</dbReference>
<dbReference type="Proteomes" id="UP000034516">
    <property type="component" value="Unassembled WGS sequence"/>
</dbReference>
<dbReference type="Pfam" id="PF04079">
    <property type="entry name" value="SMC_ScpB"/>
    <property type="match status" value="1"/>
</dbReference>
<dbReference type="PANTHER" id="PTHR34298:SF2">
    <property type="entry name" value="SEGREGATION AND CONDENSATION PROTEIN B"/>
    <property type="match status" value="1"/>
</dbReference>
<dbReference type="InterPro" id="IPR036388">
    <property type="entry name" value="WH-like_DNA-bd_sf"/>
</dbReference>